<dbReference type="Proteomes" id="UP000199559">
    <property type="component" value="Unassembled WGS sequence"/>
</dbReference>
<evidence type="ECO:0000256" key="3">
    <source>
        <dbReference type="ARBA" id="ARBA00022839"/>
    </source>
</evidence>
<feature type="domain" description="Exonuclease" evidence="6">
    <location>
        <begin position="31"/>
        <end position="200"/>
    </location>
</feature>
<dbReference type="Pfam" id="PF00929">
    <property type="entry name" value="RNase_T"/>
    <property type="match status" value="1"/>
</dbReference>
<dbReference type="CDD" id="cd06127">
    <property type="entry name" value="DEDDh"/>
    <property type="match status" value="1"/>
</dbReference>
<dbReference type="Gene3D" id="3.30.420.10">
    <property type="entry name" value="Ribonuclease H-like superfamily/Ribonuclease H"/>
    <property type="match status" value="1"/>
</dbReference>
<dbReference type="SMART" id="SM00479">
    <property type="entry name" value="EXOIII"/>
    <property type="match status" value="1"/>
</dbReference>
<sequence length="211" mass="24091">MGWFKRHIYPDFYNAYAETFTHPNNSLDTTRFVVFDTETTGLQPKTDKILSIGCVAITNGAIDVADSFERYIIQTQFNADTVKIHGILKNGTIVKINQHDAIIQFLDYIKNAVLVAHHAAFDVAMINQALKQMALPKLKNKVIDTGQLYKKTKYVKNQKHYSLDALCHLFNITMHDRHTASGDAYLTAILFLKLSALLKTKKNRELKLRDF</sequence>
<dbReference type="PANTHER" id="PTHR30231">
    <property type="entry name" value="DNA POLYMERASE III SUBUNIT EPSILON"/>
    <property type="match status" value="1"/>
</dbReference>
<dbReference type="InterPro" id="IPR013520">
    <property type="entry name" value="Ribonucl_H"/>
</dbReference>
<name>A0A1I3MHE7_9FLAO</name>
<evidence type="ECO:0000256" key="4">
    <source>
        <dbReference type="ARBA" id="ARBA00025483"/>
    </source>
</evidence>
<dbReference type="PANTHER" id="PTHR30231:SF4">
    <property type="entry name" value="PROTEIN NEN2"/>
    <property type="match status" value="1"/>
</dbReference>
<keyword evidence="1" id="KW-0540">Nuclease</keyword>
<reference evidence="8" key="1">
    <citation type="submission" date="2016-10" db="EMBL/GenBank/DDBJ databases">
        <authorList>
            <person name="Varghese N."/>
            <person name="Submissions S."/>
        </authorList>
    </citation>
    <scope>NUCLEOTIDE SEQUENCE [LARGE SCALE GENOMIC DNA]</scope>
    <source>
        <strain evidence="8">DSM 28881</strain>
    </source>
</reference>
<dbReference type="FunFam" id="3.30.420.10:FF:000045">
    <property type="entry name" value="3'-5' exonuclease DinG"/>
    <property type="match status" value="1"/>
</dbReference>
<dbReference type="STRING" id="1144750.SAMN05443431_103161"/>
<comment type="function">
    <text evidence="4">DNA polymerase III is a complex, multichain enzyme responsible for most of the replicative synthesis in bacteria. The epsilon subunit contain the editing function and is a proofreading 3'-5' exonuclease.</text>
</comment>
<organism evidence="7 8">
    <name type="scientific">Olleya namhaensis</name>
    <dbReference type="NCBI Taxonomy" id="1144750"/>
    <lineage>
        <taxon>Bacteria</taxon>
        <taxon>Pseudomonadati</taxon>
        <taxon>Bacteroidota</taxon>
        <taxon>Flavobacteriia</taxon>
        <taxon>Flavobacteriales</taxon>
        <taxon>Flavobacteriaceae</taxon>
    </lineage>
</organism>
<gene>
    <name evidence="7" type="ORF">SAMN05443431_103161</name>
</gene>
<dbReference type="GO" id="GO:0006260">
    <property type="term" value="P:DNA replication"/>
    <property type="evidence" value="ECO:0007669"/>
    <property type="project" value="InterPro"/>
</dbReference>
<dbReference type="InterPro" id="IPR006054">
    <property type="entry name" value="DnaQ"/>
</dbReference>
<keyword evidence="2" id="KW-0378">Hydrolase</keyword>
<evidence type="ECO:0000313" key="8">
    <source>
        <dbReference type="Proteomes" id="UP000199559"/>
    </source>
</evidence>
<dbReference type="InterPro" id="IPR036397">
    <property type="entry name" value="RNaseH_sf"/>
</dbReference>
<dbReference type="EMBL" id="FORM01000003">
    <property type="protein sequence ID" value="SFI96321.1"/>
    <property type="molecule type" value="Genomic_DNA"/>
</dbReference>
<dbReference type="GO" id="GO:0005829">
    <property type="term" value="C:cytosol"/>
    <property type="evidence" value="ECO:0007669"/>
    <property type="project" value="TreeGrafter"/>
</dbReference>
<evidence type="ECO:0000259" key="6">
    <source>
        <dbReference type="SMART" id="SM00479"/>
    </source>
</evidence>
<dbReference type="RefSeq" id="WP_090838665.1">
    <property type="nucleotide sequence ID" value="NZ_FORM01000003.1"/>
</dbReference>
<dbReference type="GO" id="GO:0003677">
    <property type="term" value="F:DNA binding"/>
    <property type="evidence" value="ECO:0007669"/>
    <property type="project" value="InterPro"/>
</dbReference>
<protein>
    <submittedName>
        <fullName evidence="7">DNA polymerase-3 subunit epsilon</fullName>
    </submittedName>
</protein>
<evidence type="ECO:0000256" key="2">
    <source>
        <dbReference type="ARBA" id="ARBA00022801"/>
    </source>
</evidence>
<comment type="subunit">
    <text evidence="5">DNA polymerase III contains a core (composed of alpha, epsilon and theta chains) that associates with a tau subunit. This core dimerizes to form the POLIII' complex. PolIII' associates with the gamma complex (composed of gamma, delta, delta', psi and chi chains) and with the beta chain to form the complete DNA polymerase III complex.</text>
</comment>
<evidence type="ECO:0000313" key="7">
    <source>
        <dbReference type="EMBL" id="SFI96321.1"/>
    </source>
</evidence>
<dbReference type="GO" id="GO:0008408">
    <property type="term" value="F:3'-5' exonuclease activity"/>
    <property type="evidence" value="ECO:0007669"/>
    <property type="project" value="TreeGrafter"/>
</dbReference>
<keyword evidence="3" id="KW-0269">Exonuclease</keyword>
<proteinExistence type="predicted"/>
<dbReference type="SUPFAM" id="SSF53098">
    <property type="entry name" value="Ribonuclease H-like"/>
    <property type="match status" value="1"/>
</dbReference>
<keyword evidence="8" id="KW-1185">Reference proteome</keyword>
<dbReference type="AlphaFoldDB" id="A0A1I3MHE7"/>
<dbReference type="NCBIfam" id="TIGR00573">
    <property type="entry name" value="dnaq"/>
    <property type="match status" value="1"/>
</dbReference>
<dbReference type="InterPro" id="IPR012337">
    <property type="entry name" value="RNaseH-like_sf"/>
</dbReference>
<dbReference type="GO" id="GO:0003887">
    <property type="term" value="F:DNA-directed DNA polymerase activity"/>
    <property type="evidence" value="ECO:0007669"/>
    <property type="project" value="InterPro"/>
</dbReference>
<evidence type="ECO:0000256" key="5">
    <source>
        <dbReference type="ARBA" id="ARBA00026073"/>
    </source>
</evidence>
<evidence type="ECO:0000256" key="1">
    <source>
        <dbReference type="ARBA" id="ARBA00022722"/>
    </source>
</evidence>
<accession>A0A1I3MHE7</accession>